<accession>A0A9N9X7I9</accession>
<reference evidence="1" key="1">
    <citation type="submission" date="2022-01" db="EMBL/GenBank/DDBJ databases">
        <authorList>
            <person name="King R."/>
        </authorList>
    </citation>
    <scope>NUCLEOTIDE SEQUENCE</scope>
</reference>
<proteinExistence type="predicted"/>
<organism evidence="1 2">
    <name type="scientific">Diabrotica balteata</name>
    <name type="common">Banded cucumber beetle</name>
    <dbReference type="NCBI Taxonomy" id="107213"/>
    <lineage>
        <taxon>Eukaryota</taxon>
        <taxon>Metazoa</taxon>
        <taxon>Ecdysozoa</taxon>
        <taxon>Arthropoda</taxon>
        <taxon>Hexapoda</taxon>
        <taxon>Insecta</taxon>
        <taxon>Pterygota</taxon>
        <taxon>Neoptera</taxon>
        <taxon>Endopterygota</taxon>
        <taxon>Coleoptera</taxon>
        <taxon>Polyphaga</taxon>
        <taxon>Cucujiformia</taxon>
        <taxon>Chrysomeloidea</taxon>
        <taxon>Chrysomelidae</taxon>
        <taxon>Galerucinae</taxon>
        <taxon>Diabroticina</taxon>
        <taxon>Diabroticites</taxon>
        <taxon>Diabrotica</taxon>
    </lineage>
</organism>
<evidence type="ECO:0000313" key="2">
    <source>
        <dbReference type="Proteomes" id="UP001153709"/>
    </source>
</evidence>
<dbReference type="Proteomes" id="UP001153709">
    <property type="component" value="Chromosome 1"/>
</dbReference>
<evidence type="ECO:0000313" key="1">
    <source>
        <dbReference type="EMBL" id="CAG9827964.1"/>
    </source>
</evidence>
<keyword evidence="2" id="KW-1185">Reference proteome</keyword>
<sequence>MSLKKLTNCGSSMASCPNLLKKLVSKCQITCTTKLT</sequence>
<dbReference type="AlphaFoldDB" id="A0A9N9X7I9"/>
<dbReference type="EMBL" id="OU898276">
    <property type="protein sequence ID" value="CAG9827964.1"/>
    <property type="molecule type" value="Genomic_DNA"/>
</dbReference>
<name>A0A9N9X7I9_DIABA</name>
<gene>
    <name evidence="1" type="ORF">DIABBA_LOCUS1914</name>
</gene>
<dbReference type="PROSITE" id="PS51257">
    <property type="entry name" value="PROKAR_LIPOPROTEIN"/>
    <property type="match status" value="1"/>
</dbReference>
<protein>
    <submittedName>
        <fullName evidence="1">Uncharacterized protein</fullName>
    </submittedName>
</protein>